<accession>A0A0C3FSS6</accession>
<evidence type="ECO:0000313" key="1">
    <source>
        <dbReference type="EMBL" id="KIM82734.1"/>
    </source>
</evidence>
<organism evidence="1 2">
    <name type="scientific">Piloderma croceum (strain F 1598)</name>
    <dbReference type="NCBI Taxonomy" id="765440"/>
    <lineage>
        <taxon>Eukaryota</taxon>
        <taxon>Fungi</taxon>
        <taxon>Dikarya</taxon>
        <taxon>Basidiomycota</taxon>
        <taxon>Agaricomycotina</taxon>
        <taxon>Agaricomycetes</taxon>
        <taxon>Agaricomycetidae</taxon>
        <taxon>Atheliales</taxon>
        <taxon>Atheliaceae</taxon>
        <taxon>Piloderma</taxon>
    </lineage>
</organism>
<reference evidence="2" key="2">
    <citation type="submission" date="2015-01" db="EMBL/GenBank/DDBJ databases">
        <title>Evolutionary Origins and Diversification of the Mycorrhizal Mutualists.</title>
        <authorList>
            <consortium name="DOE Joint Genome Institute"/>
            <consortium name="Mycorrhizal Genomics Consortium"/>
            <person name="Kohler A."/>
            <person name="Kuo A."/>
            <person name="Nagy L.G."/>
            <person name="Floudas D."/>
            <person name="Copeland A."/>
            <person name="Barry K.W."/>
            <person name="Cichocki N."/>
            <person name="Veneault-Fourrey C."/>
            <person name="LaButti K."/>
            <person name="Lindquist E.A."/>
            <person name="Lipzen A."/>
            <person name="Lundell T."/>
            <person name="Morin E."/>
            <person name="Murat C."/>
            <person name="Riley R."/>
            <person name="Ohm R."/>
            <person name="Sun H."/>
            <person name="Tunlid A."/>
            <person name="Henrissat B."/>
            <person name="Grigoriev I.V."/>
            <person name="Hibbett D.S."/>
            <person name="Martin F."/>
        </authorList>
    </citation>
    <scope>NUCLEOTIDE SEQUENCE [LARGE SCALE GENOMIC DNA]</scope>
    <source>
        <strain evidence="2">F 1598</strain>
    </source>
</reference>
<gene>
    <name evidence="1" type="ORF">PILCRDRAFT_820035</name>
</gene>
<name>A0A0C3FSS6_PILCF</name>
<dbReference type="HOGENOM" id="CLU_3069505_0_0_1"/>
<protein>
    <submittedName>
        <fullName evidence="1">Uncharacterized protein</fullName>
    </submittedName>
</protein>
<reference evidence="1 2" key="1">
    <citation type="submission" date="2014-04" db="EMBL/GenBank/DDBJ databases">
        <authorList>
            <consortium name="DOE Joint Genome Institute"/>
            <person name="Kuo A."/>
            <person name="Tarkka M."/>
            <person name="Buscot F."/>
            <person name="Kohler A."/>
            <person name="Nagy L.G."/>
            <person name="Floudas D."/>
            <person name="Copeland A."/>
            <person name="Barry K.W."/>
            <person name="Cichocki N."/>
            <person name="Veneault-Fourrey C."/>
            <person name="LaButti K."/>
            <person name="Lindquist E.A."/>
            <person name="Lipzen A."/>
            <person name="Lundell T."/>
            <person name="Morin E."/>
            <person name="Murat C."/>
            <person name="Sun H."/>
            <person name="Tunlid A."/>
            <person name="Henrissat B."/>
            <person name="Grigoriev I.V."/>
            <person name="Hibbett D.S."/>
            <person name="Martin F."/>
            <person name="Nordberg H.P."/>
            <person name="Cantor M.N."/>
            <person name="Hua S.X."/>
        </authorList>
    </citation>
    <scope>NUCLEOTIDE SEQUENCE [LARGE SCALE GENOMIC DNA]</scope>
    <source>
        <strain evidence="1 2">F 1598</strain>
    </source>
</reference>
<dbReference type="AlphaFoldDB" id="A0A0C3FSS6"/>
<dbReference type="EMBL" id="KN832993">
    <property type="protein sequence ID" value="KIM82734.1"/>
    <property type="molecule type" value="Genomic_DNA"/>
</dbReference>
<keyword evidence="2" id="KW-1185">Reference proteome</keyword>
<dbReference type="Proteomes" id="UP000054166">
    <property type="component" value="Unassembled WGS sequence"/>
</dbReference>
<dbReference type="InParanoid" id="A0A0C3FSS6"/>
<sequence length="53" mass="6102">MQTARASNDGSLLICYYDVFTQLISKRVASYPTEDIEYPPLVIPYLPIDDNKY</sequence>
<evidence type="ECO:0000313" key="2">
    <source>
        <dbReference type="Proteomes" id="UP000054166"/>
    </source>
</evidence>
<proteinExistence type="predicted"/>